<keyword evidence="2 4" id="KW-0863">Zinc-finger</keyword>
<dbReference type="Pfam" id="PF01753">
    <property type="entry name" value="zf-MYND"/>
    <property type="match status" value="1"/>
</dbReference>
<dbReference type="AlphaFoldDB" id="A0A067TIR0"/>
<dbReference type="GO" id="GO:0008270">
    <property type="term" value="F:zinc ion binding"/>
    <property type="evidence" value="ECO:0007669"/>
    <property type="project" value="UniProtKB-KW"/>
</dbReference>
<evidence type="ECO:0000256" key="3">
    <source>
        <dbReference type="ARBA" id="ARBA00022833"/>
    </source>
</evidence>
<keyword evidence="3" id="KW-0862">Zinc</keyword>
<dbReference type="Gene3D" id="6.10.140.2220">
    <property type="match status" value="1"/>
</dbReference>
<dbReference type="HOGENOM" id="CLU_094262_0_1_1"/>
<dbReference type="PROSITE" id="PS50865">
    <property type="entry name" value="ZF_MYND_2"/>
    <property type="match status" value="1"/>
</dbReference>
<evidence type="ECO:0000313" key="8">
    <source>
        <dbReference type="Proteomes" id="UP000027222"/>
    </source>
</evidence>
<evidence type="ECO:0000256" key="5">
    <source>
        <dbReference type="SAM" id="MobiDB-lite"/>
    </source>
</evidence>
<accession>A0A067TIR0</accession>
<dbReference type="STRING" id="685588.A0A067TIR0"/>
<dbReference type="OrthoDB" id="432970at2759"/>
<evidence type="ECO:0000256" key="2">
    <source>
        <dbReference type="ARBA" id="ARBA00022771"/>
    </source>
</evidence>
<reference evidence="8" key="1">
    <citation type="journal article" date="2014" name="Proc. Natl. Acad. Sci. U.S.A.">
        <title>Extensive sampling of basidiomycete genomes demonstrates inadequacy of the white-rot/brown-rot paradigm for wood decay fungi.</title>
        <authorList>
            <person name="Riley R."/>
            <person name="Salamov A.A."/>
            <person name="Brown D.W."/>
            <person name="Nagy L.G."/>
            <person name="Floudas D."/>
            <person name="Held B.W."/>
            <person name="Levasseur A."/>
            <person name="Lombard V."/>
            <person name="Morin E."/>
            <person name="Otillar R."/>
            <person name="Lindquist E.A."/>
            <person name="Sun H."/>
            <person name="LaButti K.M."/>
            <person name="Schmutz J."/>
            <person name="Jabbour D."/>
            <person name="Luo H."/>
            <person name="Baker S.E."/>
            <person name="Pisabarro A.G."/>
            <person name="Walton J.D."/>
            <person name="Blanchette R.A."/>
            <person name="Henrissat B."/>
            <person name="Martin F."/>
            <person name="Cullen D."/>
            <person name="Hibbett D.S."/>
            <person name="Grigoriev I.V."/>
        </authorList>
    </citation>
    <scope>NUCLEOTIDE SEQUENCE [LARGE SCALE GENOMIC DNA]</scope>
    <source>
        <strain evidence="8">CBS 339.88</strain>
    </source>
</reference>
<evidence type="ECO:0000259" key="6">
    <source>
        <dbReference type="PROSITE" id="PS50865"/>
    </source>
</evidence>
<feature type="domain" description="MYND-type" evidence="6">
    <location>
        <begin position="30"/>
        <end position="75"/>
    </location>
</feature>
<dbReference type="PROSITE" id="PS01360">
    <property type="entry name" value="ZF_MYND_1"/>
    <property type="match status" value="1"/>
</dbReference>
<evidence type="ECO:0000256" key="4">
    <source>
        <dbReference type="PROSITE-ProRule" id="PRU00134"/>
    </source>
</evidence>
<feature type="compositionally biased region" description="Polar residues" evidence="5">
    <location>
        <begin position="1"/>
        <end position="13"/>
    </location>
</feature>
<organism evidence="7 8">
    <name type="scientific">Galerina marginata (strain CBS 339.88)</name>
    <dbReference type="NCBI Taxonomy" id="685588"/>
    <lineage>
        <taxon>Eukaryota</taxon>
        <taxon>Fungi</taxon>
        <taxon>Dikarya</taxon>
        <taxon>Basidiomycota</taxon>
        <taxon>Agaricomycotina</taxon>
        <taxon>Agaricomycetes</taxon>
        <taxon>Agaricomycetidae</taxon>
        <taxon>Agaricales</taxon>
        <taxon>Agaricineae</taxon>
        <taxon>Strophariaceae</taxon>
        <taxon>Galerina</taxon>
    </lineage>
</organism>
<gene>
    <name evidence="7" type="ORF">GALMADRAFT_241889</name>
</gene>
<dbReference type="InterPro" id="IPR002893">
    <property type="entry name" value="Znf_MYND"/>
</dbReference>
<dbReference type="EMBL" id="KL142372">
    <property type="protein sequence ID" value="KDR79804.1"/>
    <property type="molecule type" value="Genomic_DNA"/>
</dbReference>
<name>A0A067TIR0_GALM3</name>
<keyword evidence="1" id="KW-0479">Metal-binding</keyword>
<sequence length="257" mass="29026">MTTSKFSSSQKKGTSSKEEDPNVIAGKKLEKKCGNPECYARQREIELKACARCKSMRYCSRECQVAHWKSHKTSCNNNMGHVEELVKADADGFLQGLLPRGLTLLELDQKLEKWVKFHSNLLMAATIHALSLPKDIKRARTHLLRVKVVYRPDNNSVSAKAFRVYDASLITVEEGRALGGVWPESIDQLQQMREESEGLKRGTVAAVALECVPLAMQTVPFGSLRDLSPLRIQHRWKEILIKNVEAGKKYTRFEADD</sequence>
<proteinExistence type="predicted"/>
<evidence type="ECO:0000313" key="7">
    <source>
        <dbReference type="EMBL" id="KDR79804.1"/>
    </source>
</evidence>
<feature type="region of interest" description="Disordered" evidence="5">
    <location>
        <begin position="1"/>
        <end position="26"/>
    </location>
</feature>
<evidence type="ECO:0000256" key="1">
    <source>
        <dbReference type="ARBA" id="ARBA00022723"/>
    </source>
</evidence>
<dbReference type="SUPFAM" id="SSF144232">
    <property type="entry name" value="HIT/MYND zinc finger-like"/>
    <property type="match status" value="1"/>
</dbReference>
<protein>
    <recommendedName>
        <fullName evidence="6">MYND-type domain-containing protein</fullName>
    </recommendedName>
</protein>
<dbReference type="Proteomes" id="UP000027222">
    <property type="component" value="Unassembled WGS sequence"/>
</dbReference>
<keyword evidence="8" id="KW-1185">Reference proteome</keyword>